<dbReference type="Pfam" id="PF09785">
    <property type="entry name" value="Prp31_C"/>
    <property type="match status" value="1"/>
</dbReference>
<name>A0A7S3ZR47_9STRA</name>
<dbReference type="InterPro" id="IPR027105">
    <property type="entry name" value="Prp31"/>
</dbReference>
<evidence type="ECO:0000256" key="3">
    <source>
        <dbReference type="ARBA" id="ARBA00023274"/>
    </source>
</evidence>
<dbReference type="PANTHER" id="PTHR13904:SF0">
    <property type="entry name" value="U4_U6 SMALL NUCLEAR RIBONUCLEOPROTEIN PRP31"/>
    <property type="match status" value="1"/>
</dbReference>
<dbReference type="EMBL" id="HBIW01007924">
    <property type="protein sequence ID" value="CAE0691254.1"/>
    <property type="molecule type" value="Transcribed_RNA"/>
</dbReference>
<dbReference type="AlphaFoldDB" id="A0A7S3ZR47"/>
<dbReference type="PANTHER" id="PTHR13904">
    <property type="entry name" value="PRE-MRNA SPLICING FACTOR PRP31"/>
    <property type="match status" value="1"/>
</dbReference>
<proteinExistence type="predicted"/>
<protein>
    <recommendedName>
        <fullName evidence="5">Prp31 C-terminal domain-containing protein</fullName>
    </recommendedName>
</protein>
<evidence type="ECO:0000256" key="4">
    <source>
        <dbReference type="SAM" id="MobiDB-lite"/>
    </source>
</evidence>
<evidence type="ECO:0000313" key="6">
    <source>
        <dbReference type="EMBL" id="CAE0691254.1"/>
    </source>
</evidence>
<evidence type="ECO:0000259" key="5">
    <source>
        <dbReference type="Pfam" id="PF09785"/>
    </source>
</evidence>
<reference evidence="6" key="1">
    <citation type="submission" date="2021-01" db="EMBL/GenBank/DDBJ databases">
        <authorList>
            <person name="Corre E."/>
            <person name="Pelletier E."/>
            <person name="Niang G."/>
            <person name="Scheremetjew M."/>
            <person name="Finn R."/>
            <person name="Kale V."/>
            <person name="Holt S."/>
            <person name="Cochrane G."/>
            <person name="Meng A."/>
            <person name="Brown T."/>
            <person name="Cohen L."/>
        </authorList>
    </citation>
    <scope>NUCLEOTIDE SEQUENCE</scope>
    <source>
        <strain evidence="6">CCMP1756</strain>
    </source>
</reference>
<feature type="domain" description="Prp31 C-terminal" evidence="5">
    <location>
        <begin position="1"/>
        <end position="84"/>
    </location>
</feature>
<dbReference type="GO" id="GO:0046540">
    <property type="term" value="C:U4/U6 x U5 tri-snRNP complex"/>
    <property type="evidence" value="ECO:0007669"/>
    <property type="project" value="InterPro"/>
</dbReference>
<sequence>MRAQMNKRAFAHTLGGEYGDDSMGLDFGLLGKEGGNLRATQKKEKQAKVSQKRRKMIQMSSGATNGLSSSLVFTPVQGIELANPEMMQGKVDAANAKWFSESSGFQSALPQSKPGLFG</sequence>
<evidence type="ECO:0000256" key="1">
    <source>
        <dbReference type="ARBA" id="ARBA00004123"/>
    </source>
</evidence>
<keyword evidence="2" id="KW-0539">Nucleus</keyword>
<dbReference type="GO" id="GO:0005687">
    <property type="term" value="C:U4 snRNP"/>
    <property type="evidence" value="ECO:0007669"/>
    <property type="project" value="TreeGrafter"/>
</dbReference>
<feature type="region of interest" description="Disordered" evidence="4">
    <location>
        <begin position="38"/>
        <end position="66"/>
    </location>
</feature>
<evidence type="ECO:0000256" key="2">
    <source>
        <dbReference type="ARBA" id="ARBA00023242"/>
    </source>
</evidence>
<organism evidence="6">
    <name type="scientific">Pelagomonas calceolata</name>
    <dbReference type="NCBI Taxonomy" id="35677"/>
    <lineage>
        <taxon>Eukaryota</taxon>
        <taxon>Sar</taxon>
        <taxon>Stramenopiles</taxon>
        <taxon>Ochrophyta</taxon>
        <taxon>Pelagophyceae</taxon>
        <taxon>Pelagomonadales</taxon>
        <taxon>Pelagomonadaceae</taxon>
        <taxon>Pelagomonas</taxon>
    </lineage>
</organism>
<gene>
    <name evidence="6" type="ORF">PCAL00307_LOCUS6690</name>
</gene>
<dbReference type="InterPro" id="IPR019175">
    <property type="entry name" value="Prp31_C"/>
</dbReference>
<keyword evidence="3" id="KW-0687">Ribonucleoprotein</keyword>
<dbReference type="GO" id="GO:0071011">
    <property type="term" value="C:precatalytic spliceosome"/>
    <property type="evidence" value="ECO:0007669"/>
    <property type="project" value="TreeGrafter"/>
</dbReference>
<accession>A0A7S3ZR47</accession>
<dbReference type="GO" id="GO:0000244">
    <property type="term" value="P:spliceosomal tri-snRNP complex assembly"/>
    <property type="evidence" value="ECO:0007669"/>
    <property type="project" value="InterPro"/>
</dbReference>
<comment type="subcellular location">
    <subcellularLocation>
        <location evidence="1">Nucleus</location>
    </subcellularLocation>
</comment>